<comment type="similarity">
    <text evidence="2">Belongs to the DoxX family.</text>
</comment>
<feature type="transmembrane region" description="Helical" evidence="7">
    <location>
        <begin position="46"/>
        <end position="65"/>
    </location>
</feature>
<dbReference type="Pfam" id="PF07681">
    <property type="entry name" value="DoxX"/>
    <property type="match status" value="1"/>
</dbReference>
<comment type="subcellular location">
    <subcellularLocation>
        <location evidence="1">Cell membrane</location>
        <topology evidence="1">Multi-pass membrane protein</topology>
    </subcellularLocation>
</comment>
<keyword evidence="6 7" id="KW-0472">Membrane</keyword>
<evidence type="ECO:0000256" key="1">
    <source>
        <dbReference type="ARBA" id="ARBA00004651"/>
    </source>
</evidence>
<dbReference type="RefSeq" id="WP_102991784.1">
    <property type="nucleotide sequence ID" value="NZ_FXTU01000001.1"/>
</dbReference>
<evidence type="ECO:0000256" key="3">
    <source>
        <dbReference type="ARBA" id="ARBA00022475"/>
    </source>
</evidence>
<dbReference type="InterPro" id="IPR051907">
    <property type="entry name" value="DoxX-like_oxidoreductase"/>
</dbReference>
<evidence type="ECO:0000313" key="8">
    <source>
        <dbReference type="EMBL" id="SMP03157.1"/>
    </source>
</evidence>
<feature type="transmembrane region" description="Helical" evidence="7">
    <location>
        <begin position="72"/>
        <end position="94"/>
    </location>
</feature>
<keyword evidence="3" id="KW-1003">Cell membrane</keyword>
<keyword evidence="5 7" id="KW-1133">Transmembrane helix</keyword>
<evidence type="ECO:0000256" key="4">
    <source>
        <dbReference type="ARBA" id="ARBA00022692"/>
    </source>
</evidence>
<feature type="transmembrane region" description="Helical" evidence="7">
    <location>
        <begin position="7"/>
        <end position="26"/>
    </location>
</feature>
<dbReference type="PANTHER" id="PTHR33452">
    <property type="entry name" value="OXIDOREDUCTASE CATD-RELATED"/>
    <property type="match status" value="1"/>
</dbReference>
<evidence type="ECO:0000256" key="7">
    <source>
        <dbReference type="SAM" id="Phobius"/>
    </source>
</evidence>
<evidence type="ECO:0000256" key="6">
    <source>
        <dbReference type="ARBA" id="ARBA00023136"/>
    </source>
</evidence>
<dbReference type="GO" id="GO:0005886">
    <property type="term" value="C:plasma membrane"/>
    <property type="evidence" value="ECO:0007669"/>
    <property type="project" value="UniProtKB-SubCell"/>
</dbReference>
<sequence length="136" mass="14423">MRLNTAVSVLILRLVLGVTFLVHGIMKFTMGLDAVAGMFAGMGLPGFLGYAVSVIELVGGAAMILGLGTRVVAFLFACVMVGAIVTVKWSVGFMGNEEVAGYEFDLALLAISVSLLLTGGGRWALDRFFDKEEHFS</sequence>
<keyword evidence="9" id="KW-1185">Reference proteome</keyword>
<dbReference type="InterPro" id="IPR032808">
    <property type="entry name" value="DoxX"/>
</dbReference>
<proteinExistence type="inferred from homology"/>
<evidence type="ECO:0000313" key="9">
    <source>
        <dbReference type="Proteomes" id="UP001157946"/>
    </source>
</evidence>
<reference evidence="8" key="1">
    <citation type="submission" date="2017-05" db="EMBL/GenBank/DDBJ databases">
        <authorList>
            <person name="Varghese N."/>
            <person name="Submissions S."/>
        </authorList>
    </citation>
    <scope>NUCLEOTIDE SEQUENCE</scope>
    <source>
        <strain evidence="8">DSM 45262</strain>
    </source>
</reference>
<comment type="caution">
    <text evidence="8">The sequence shown here is derived from an EMBL/GenBank/DDBJ whole genome shotgun (WGS) entry which is preliminary data.</text>
</comment>
<organism evidence="8 9">
    <name type="scientific">Laceyella tengchongensis</name>
    <dbReference type="NCBI Taxonomy" id="574699"/>
    <lineage>
        <taxon>Bacteria</taxon>
        <taxon>Bacillati</taxon>
        <taxon>Bacillota</taxon>
        <taxon>Bacilli</taxon>
        <taxon>Bacillales</taxon>
        <taxon>Thermoactinomycetaceae</taxon>
        <taxon>Laceyella</taxon>
    </lineage>
</organism>
<evidence type="ECO:0000256" key="2">
    <source>
        <dbReference type="ARBA" id="ARBA00006679"/>
    </source>
</evidence>
<protein>
    <submittedName>
        <fullName evidence="8">Uncharacterized membrane protein YphA, DoxX/SURF4 family</fullName>
    </submittedName>
</protein>
<feature type="transmembrane region" description="Helical" evidence="7">
    <location>
        <begin position="106"/>
        <end position="125"/>
    </location>
</feature>
<dbReference type="PANTHER" id="PTHR33452:SF1">
    <property type="entry name" value="INNER MEMBRANE PROTEIN YPHA-RELATED"/>
    <property type="match status" value="1"/>
</dbReference>
<dbReference type="AlphaFoldDB" id="A0AA45WJI2"/>
<name>A0AA45WJI2_9BACL</name>
<dbReference type="Proteomes" id="UP001157946">
    <property type="component" value="Unassembled WGS sequence"/>
</dbReference>
<evidence type="ECO:0000256" key="5">
    <source>
        <dbReference type="ARBA" id="ARBA00022989"/>
    </source>
</evidence>
<accession>A0AA45WJI2</accession>
<dbReference type="EMBL" id="FXTU01000001">
    <property type="protein sequence ID" value="SMP03157.1"/>
    <property type="molecule type" value="Genomic_DNA"/>
</dbReference>
<gene>
    <name evidence="8" type="ORF">SAMN06265361_101414</name>
</gene>
<keyword evidence="4 7" id="KW-0812">Transmembrane</keyword>